<evidence type="ECO:0000313" key="5">
    <source>
        <dbReference type="EMBL" id="RLN81258.1"/>
    </source>
</evidence>
<dbReference type="Gene3D" id="2.30.42.10">
    <property type="match status" value="1"/>
</dbReference>
<gene>
    <name evidence="4" type="ORF">BBI17_003985</name>
    <name evidence="5" type="ORF">BBO99_00003856</name>
    <name evidence="2" type="ORF">JM16_003591</name>
    <name evidence="3" type="ORF">JM18_003297</name>
</gene>
<dbReference type="EMBL" id="JPWV03000068">
    <property type="protein sequence ID" value="KAG2526660.1"/>
    <property type="molecule type" value="Genomic_DNA"/>
</dbReference>
<dbReference type="Gene3D" id="1.20.140.30">
    <property type="entry name" value="MOB kinase activator"/>
    <property type="match status" value="1"/>
</dbReference>
<dbReference type="EMBL" id="MBDN02000084">
    <property type="protein sequence ID" value="RLN81258.1"/>
    <property type="molecule type" value="Genomic_DNA"/>
</dbReference>
<dbReference type="EMBL" id="MAYM02000586">
    <property type="protein sequence ID" value="RLN37372.1"/>
    <property type="molecule type" value="Genomic_DNA"/>
</dbReference>
<dbReference type="PROSITE" id="PS50106">
    <property type="entry name" value="PDZ"/>
    <property type="match status" value="1"/>
</dbReference>
<dbReference type="InterPro" id="IPR001478">
    <property type="entry name" value="PDZ"/>
</dbReference>
<dbReference type="Pfam" id="PF03637">
    <property type="entry name" value="Mob1_phocein"/>
    <property type="match status" value="1"/>
</dbReference>
<evidence type="ECO:0000313" key="6">
    <source>
        <dbReference type="Proteomes" id="UP000285624"/>
    </source>
</evidence>
<dbReference type="AlphaFoldDB" id="A0A3R7H0S0"/>
<dbReference type="SUPFAM" id="SSF50156">
    <property type="entry name" value="PDZ domain-like"/>
    <property type="match status" value="1"/>
</dbReference>
<reference evidence="2" key="3">
    <citation type="submission" date="2020-06" db="EMBL/GenBank/DDBJ databases">
        <authorList>
            <person name="Studholme D.J."/>
        </authorList>
    </citation>
    <scope>NUCLEOTIDE SEQUENCE</scope>
    <source>
        <strain evidence="2">NZFS 2646</strain>
        <strain evidence="3">NZFS 3630</strain>
    </source>
</reference>
<dbReference type="EMBL" id="JPWU03000062">
    <property type="protein sequence ID" value="KAG2528357.1"/>
    <property type="molecule type" value="Genomic_DNA"/>
</dbReference>
<dbReference type="InterPro" id="IPR036034">
    <property type="entry name" value="PDZ_sf"/>
</dbReference>
<dbReference type="STRING" id="325452.A0A3R7H0S0"/>
<sequence>MYDMLSDIKTPTAEGRAVDELMRRMHHLLSTDTRPTTDGNASTQIANVRGIYNGLIRVFVFLYQRYYRAFVVLEVNELLAACWQRLLAFVMEYRILDDVFVRTVQNSHSALSGQAKKTSMMICDAFQTLTSACTSTAESPPSLKAGAAPTAAFSRELALFPASNATRIARNSRSGLTGYAQLDAFTRSVEKITTLRVPRLAAGERVGSMFSSMDAVLGLQLVASNRRDFRACVNFVLPGSDAEALGIHPAALVVALNGQSMKGTSLQRVMGAIRRALVNNKEERGTVYAEVPEIGDYIEIDLAQREHEVHVDRNPHALTQFPSPQGQHLPGVKQFQDLFVHVFLAATSLSLVWSDLLWQLL</sequence>
<dbReference type="SMART" id="SM00228">
    <property type="entry name" value="PDZ"/>
    <property type="match status" value="1"/>
</dbReference>
<name>A0A3R7H0S0_9STRA</name>
<evidence type="ECO:0000259" key="1">
    <source>
        <dbReference type="PROSITE" id="PS50106"/>
    </source>
</evidence>
<evidence type="ECO:0000313" key="7">
    <source>
        <dbReference type="Proteomes" id="UP000285883"/>
    </source>
</evidence>
<dbReference type="SUPFAM" id="SSF101152">
    <property type="entry name" value="Mob1/phocein"/>
    <property type="match status" value="1"/>
</dbReference>
<dbReference type="Proteomes" id="UP000792063">
    <property type="component" value="Unassembled WGS sequence"/>
</dbReference>
<dbReference type="InterPro" id="IPR005301">
    <property type="entry name" value="MOB_kinase_act_fam"/>
</dbReference>
<evidence type="ECO:0000313" key="2">
    <source>
        <dbReference type="EMBL" id="KAG2526660.1"/>
    </source>
</evidence>
<feature type="domain" description="PDZ" evidence="1">
    <location>
        <begin position="194"/>
        <end position="276"/>
    </location>
</feature>
<accession>A0A3R7H0S0</accession>
<dbReference type="InterPro" id="IPR036703">
    <property type="entry name" value="MOB_kinase_act_sf"/>
</dbReference>
<comment type="caution">
    <text evidence="5">The sequence shown here is derived from an EMBL/GenBank/DDBJ whole genome shotgun (WGS) entry which is preliminary data.</text>
</comment>
<protein>
    <recommendedName>
        <fullName evidence="1">PDZ domain-containing protein</fullName>
    </recommendedName>
</protein>
<reference evidence="2" key="1">
    <citation type="journal article" date="2015" name="Genom Data">
        <title>Genome sequences of six Phytophthora species associated with forests in New Zealand.</title>
        <authorList>
            <person name="Studholme D.J."/>
            <person name="McDougal R.L."/>
            <person name="Sambles C."/>
            <person name="Hansen E."/>
            <person name="Hardy G."/>
            <person name="Grant M."/>
            <person name="Ganley R.J."/>
            <person name="Williams N.M."/>
        </authorList>
    </citation>
    <scope>NUCLEOTIDE SEQUENCE</scope>
    <source>
        <strain evidence="2">NZFS 2646</strain>
        <strain evidence="3">NZFS 3630</strain>
    </source>
</reference>
<evidence type="ECO:0000313" key="3">
    <source>
        <dbReference type="EMBL" id="KAG2528357.1"/>
    </source>
</evidence>
<reference evidence="6 7" key="2">
    <citation type="submission" date="2018-07" db="EMBL/GenBank/DDBJ databases">
        <title>Genome sequencing of oomycete isolates from Chile give support for New Zealand origin for Phytophthora kernoviae and make available the first Nothophytophthora sp. genome.</title>
        <authorList>
            <person name="Studholme D.J."/>
            <person name="Sanfuentes E."/>
            <person name="Panda P."/>
            <person name="Hill R."/>
            <person name="Sambles C."/>
            <person name="Grant M."/>
            <person name="Williams N.M."/>
            <person name="Mcdougal R.L."/>
        </authorList>
    </citation>
    <scope>NUCLEOTIDE SEQUENCE [LARGE SCALE GENOMIC DNA]</scope>
    <source>
        <strain evidence="4">Chile2</strain>
        <strain evidence="5">Chile4</strain>
    </source>
</reference>
<evidence type="ECO:0000313" key="4">
    <source>
        <dbReference type="EMBL" id="RLN37372.1"/>
    </source>
</evidence>
<keyword evidence="6" id="KW-1185">Reference proteome</keyword>
<dbReference type="Proteomes" id="UP000785171">
    <property type="component" value="Unassembled WGS sequence"/>
</dbReference>
<dbReference type="Proteomes" id="UP000285883">
    <property type="component" value="Unassembled WGS sequence"/>
</dbReference>
<organism evidence="5 6">
    <name type="scientific">Phytophthora kernoviae</name>
    <dbReference type="NCBI Taxonomy" id="325452"/>
    <lineage>
        <taxon>Eukaryota</taxon>
        <taxon>Sar</taxon>
        <taxon>Stramenopiles</taxon>
        <taxon>Oomycota</taxon>
        <taxon>Peronosporomycetes</taxon>
        <taxon>Peronosporales</taxon>
        <taxon>Peronosporaceae</taxon>
        <taxon>Phytophthora</taxon>
    </lineage>
</organism>
<proteinExistence type="predicted"/>
<dbReference type="Proteomes" id="UP000285624">
    <property type="component" value="Unassembled WGS sequence"/>
</dbReference>